<dbReference type="EMBL" id="VIAQ01000008">
    <property type="protein sequence ID" value="TQD27649.1"/>
    <property type="molecule type" value="Genomic_DNA"/>
</dbReference>
<evidence type="ECO:0000259" key="5">
    <source>
        <dbReference type="Pfam" id="PF01869"/>
    </source>
</evidence>
<dbReference type="InterPro" id="IPR043129">
    <property type="entry name" value="ATPase_NBD"/>
</dbReference>
<feature type="domain" description="ATPase BadF/BadG/BcrA/BcrD type" evidence="5">
    <location>
        <begin position="348"/>
        <end position="597"/>
    </location>
</feature>
<evidence type="ECO:0000313" key="7">
    <source>
        <dbReference type="EMBL" id="TQD27649.1"/>
    </source>
</evidence>
<dbReference type="InterPro" id="IPR018709">
    <property type="entry name" value="CoA_activase_DUF2229"/>
</dbReference>
<feature type="domain" description="ATPase BadF/BadG/BcrA/BcrD type" evidence="5">
    <location>
        <begin position="30"/>
        <end position="285"/>
    </location>
</feature>
<dbReference type="Proteomes" id="UP000319335">
    <property type="component" value="Unassembled WGS sequence"/>
</dbReference>
<dbReference type="Pfam" id="PF09989">
    <property type="entry name" value="DUF2229"/>
    <property type="match status" value="1"/>
</dbReference>
<keyword evidence="3" id="KW-0408">Iron</keyword>
<keyword evidence="8" id="KW-1185">Reference proteome</keyword>
<evidence type="ECO:0000313" key="8">
    <source>
        <dbReference type="Proteomes" id="UP000319335"/>
    </source>
</evidence>
<dbReference type="CDD" id="cd24035">
    <property type="entry name" value="ASKHA_NBD_O66634-like_rpt2"/>
    <property type="match status" value="1"/>
</dbReference>
<dbReference type="InterPro" id="IPR008275">
    <property type="entry name" value="CoA_E_activase_dom"/>
</dbReference>
<dbReference type="NCBIfam" id="TIGR00241">
    <property type="entry name" value="CoA_E_activ"/>
    <property type="match status" value="1"/>
</dbReference>
<evidence type="ECO:0000256" key="1">
    <source>
        <dbReference type="ARBA" id="ARBA00001966"/>
    </source>
</evidence>
<accession>A0A7Z8KSG3</accession>
<evidence type="ECO:0000256" key="3">
    <source>
        <dbReference type="ARBA" id="ARBA00023004"/>
    </source>
</evidence>
<keyword evidence="4" id="KW-0411">Iron-sulfur</keyword>
<reference evidence="7 8" key="1">
    <citation type="submission" date="2019-06" db="EMBL/GenBank/DDBJ databases">
        <title>Draft genome sequence of Methanolobus vulcani B1d.</title>
        <authorList>
            <person name="Creighbaum A.J."/>
            <person name="Ticak T."/>
            <person name="Hariraju D."/>
            <person name="Arivett B.A."/>
            <person name="Ferguson D.J.Jr."/>
        </authorList>
    </citation>
    <scope>NUCLEOTIDE SEQUENCE [LARGE SCALE GENOMIC DNA]</scope>
    <source>
        <strain evidence="7 8">B1d</strain>
    </source>
</reference>
<dbReference type="PANTHER" id="PTHR32329">
    <property type="entry name" value="BIFUNCTIONAL PROTEIN [INCLUDES 2-HYDROXYACYL-COA DEHYDRATASE (N-TER) AND ITS ACTIVATOR DOMAIN (C_TERM)-RELATED"/>
    <property type="match status" value="1"/>
</dbReference>
<dbReference type="GO" id="GO:0051536">
    <property type="term" value="F:iron-sulfur cluster binding"/>
    <property type="evidence" value="ECO:0007669"/>
    <property type="project" value="UniProtKB-KW"/>
</dbReference>
<dbReference type="SUPFAM" id="SSF53067">
    <property type="entry name" value="Actin-like ATPase domain"/>
    <property type="match status" value="2"/>
</dbReference>
<comment type="caution">
    <text evidence="7">The sequence shown here is derived from an EMBL/GenBank/DDBJ whole genome shotgun (WGS) entry which is preliminary data.</text>
</comment>
<evidence type="ECO:0000259" key="6">
    <source>
        <dbReference type="Pfam" id="PF09989"/>
    </source>
</evidence>
<name>A0A7Z8KSG3_9EURY</name>
<dbReference type="RefSeq" id="WP_154808778.1">
    <property type="nucleotide sequence ID" value="NZ_VIAQ01000008.1"/>
</dbReference>
<dbReference type="PANTHER" id="PTHR32329:SF7">
    <property type="entry name" value="ACTIVATOR OF 2-HYDROXYACYL-COA-HYDRATASE"/>
    <property type="match status" value="1"/>
</dbReference>
<gene>
    <name evidence="7" type="ORF">FKV42_03030</name>
</gene>
<dbReference type="Gene3D" id="3.30.420.40">
    <property type="match status" value="4"/>
</dbReference>
<dbReference type="CDD" id="cd24034">
    <property type="entry name" value="ASKHA_NBD_O66634-like_rpt1"/>
    <property type="match status" value="1"/>
</dbReference>
<organism evidence="7 8">
    <name type="scientific">Methanolobus vulcani</name>
    <dbReference type="NCBI Taxonomy" id="38026"/>
    <lineage>
        <taxon>Archaea</taxon>
        <taxon>Methanobacteriati</taxon>
        <taxon>Methanobacteriota</taxon>
        <taxon>Stenosarchaea group</taxon>
        <taxon>Methanomicrobia</taxon>
        <taxon>Methanosarcinales</taxon>
        <taxon>Methanosarcinaceae</taxon>
        <taxon>Methanolobus</taxon>
    </lineage>
</organism>
<feature type="domain" description="DUF2229" evidence="6">
    <location>
        <begin position="660"/>
        <end position="875"/>
    </location>
</feature>
<comment type="cofactor">
    <cofactor evidence="1">
        <name>[4Fe-4S] cluster</name>
        <dbReference type="ChEBI" id="CHEBI:49883"/>
    </cofactor>
</comment>
<evidence type="ECO:0000256" key="2">
    <source>
        <dbReference type="ARBA" id="ARBA00022723"/>
    </source>
</evidence>
<dbReference type="InterPro" id="IPR002731">
    <property type="entry name" value="ATPase_BadF"/>
</dbReference>
<dbReference type="GO" id="GO:0046872">
    <property type="term" value="F:metal ion binding"/>
    <property type="evidence" value="ECO:0007669"/>
    <property type="project" value="UniProtKB-KW"/>
</dbReference>
<sequence>MTSPTPNNGRNTRDSVELDKMQDSDPEYSLGIDIGYSSVKIALIDEDNDVVHTDYVLHKGKIKEKLNQIIIELSEKYDTGPIVTCAVTGSESKFLSNYGDVIHINDVSALIEGSILTNENICSIIEIGGETARYITGFGKNTKSNLEISMNSNCAAGTGSFLEEQVSRLGLDIEDYSFYAAQSKSVPRIAGRCSVFAKTDVIHHQQEGVPVEDILQGLAYAVVRNYKGAVIKRLPLEKPLILTGGVAFNRAIANALKDILKLDDDELFISEKCGNIAAIGAAVIAKEKDLRIDISKILNILKDMRISSTSKVQTVNLPALGQFGLGDSGNKHICKIPDSCNDMTNCYLGVDIGSTSTNLVLIDEMNDIIAYRYLKTLGNPKKAVVEGLKELREEYGDRVNIIGAGTTGSGRYMIAKLIGADLIKDEITAQAKAAVSIDSSVDTVFEIGGQDSKYISLNDGIVTDFQMNKICAAGTGSFIEEQTNKFDINIDEFGEIALKSNKPVYLGERCTVFIETSIAAHLASGTRIEDIASGLCYSIAKNYLNRVVGQKKIGNRIFLQGGIAHNQGVVNAFQVLTGKDIVVPPFFSVTGAYGVAVLTKEEIGSAKTTFKGFNIEENSLQVINPEKPNVECKEKSEFNEMVNKLMFEDYDGSIDQSKKTIGLPRALFTYGMYPMFSAFFRELGYNVVLSDPTSEETIRLGQEYSLDEMCYPVKLINGHVAELVNKKVDYIFFPDLYTVVHPGSHTRLDFGCPYMQLAFKIVNRAMELDKKGIEMLSPTIGFSLGEEFMRNSFMALSNQLGKSPDDTISALQKGMQGFHDFEKRMEQMGKEIVKGLKPDEKAFILISKSYGVADPVLNLSIPEKLKEMGYRALPFYNLPEGDVANEHPNMYWPFGQHILEAAQVVRSHPNLYAILLTHHGCGPDTVFSHYFREIMADKPYLNIEVDEHSSGVGVTTRLEAFVNSLQNIPTETAEDMDTYLSQLSHTDARIKTSLYGTPKNAQFYLPDLYPYSQLICELLKTYGIDAKTLPKTNEKSIDGGRKYTVTNEYFSMAALIGDVLAIPGIRDRDEYQKFLLVPQSEGAEVDGQYNRFLRTVLDEEGIKDVSIIAPFMEDLLNKDDVFLQNVFLILIAGDIIRNTPYVSRDSYMKTVLDKMKSGQLSIEVLKSVLKVASDECRSRNFEKNIFAIGEPMILYNDFLHNHIFGEIESRGYRVVCAPFSEYMWQLWKDFADQANEENRPVLQAKLDVFKGFISDISNSISGCSPFEKDLDDLIVRADNTMGYYAGAFGRYRGSKILGELEGMDGVITVTSMYENTGILLNTLHKGFENENNKPVLNLTFDGNKNENDESRVESFLYYL</sequence>
<dbReference type="InterPro" id="IPR051805">
    <property type="entry name" value="Dehydratase_Activator_Redct"/>
</dbReference>
<dbReference type="Pfam" id="PF01869">
    <property type="entry name" value="BcrAD_BadFG"/>
    <property type="match status" value="2"/>
</dbReference>
<proteinExistence type="predicted"/>
<evidence type="ECO:0000256" key="4">
    <source>
        <dbReference type="ARBA" id="ARBA00023014"/>
    </source>
</evidence>
<keyword evidence="2" id="KW-0479">Metal-binding</keyword>
<protein>
    <submittedName>
        <fullName evidence="7">CoA activase</fullName>
    </submittedName>
</protein>